<protein>
    <submittedName>
        <fullName evidence="1">Uncharacterized protein</fullName>
    </submittedName>
</protein>
<sequence length="32" mass="3824">MATRSRRFQEIGSKDPPFLKRWFSRLPLAMNS</sequence>
<name>A0A0A9GPY0_ARUDO</name>
<organism evidence="1">
    <name type="scientific">Arundo donax</name>
    <name type="common">Giant reed</name>
    <name type="synonym">Donax arundinaceus</name>
    <dbReference type="NCBI Taxonomy" id="35708"/>
    <lineage>
        <taxon>Eukaryota</taxon>
        <taxon>Viridiplantae</taxon>
        <taxon>Streptophyta</taxon>
        <taxon>Embryophyta</taxon>
        <taxon>Tracheophyta</taxon>
        <taxon>Spermatophyta</taxon>
        <taxon>Magnoliopsida</taxon>
        <taxon>Liliopsida</taxon>
        <taxon>Poales</taxon>
        <taxon>Poaceae</taxon>
        <taxon>PACMAD clade</taxon>
        <taxon>Arundinoideae</taxon>
        <taxon>Arundineae</taxon>
        <taxon>Arundo</taxon>
    </lineage>
</organism>
<accession>A0A0A9GPY0</accession>
<reference evidence="1" key="1">
    <citation type="submission" date="2014-09" db="EMBL/GenBank/DDBJ databases">
        <authorList>
            <person name="Magalhaes I.L.F."/>
            <person name="Oliveira U."/>
            <person name="Santos F.R."/>
            <person name="Vidigal T.H.D.A."/>
            <person name="Brescovit A.D."/>
            <person name="Santos A.J."/>
        </authorList>
    </citation>
    <scope>NUCLEOTIDE SEQUENCE</scope>
    <source>
        <tissue evidence="1">Shoot tissue taken approximately 20 cm above the soil surface</tissue>
    </source>
</reference>
<evidence type="ECO:0000313" key="1">
    <source>
        <dbReference type="EMBL" id="JAE27180.1"/>
    </source>
</evidence>
<proteinExistence type="predicted"/>
<dbReference type="EMBL" id="GBRH01170716">
    <property type="protein sequence ID" value="JAE27180.1"/>
    <property type="molecule type" value="Transcribed_RNA"/>
</dbReference>
<dbReference type="AlphaFoldDB" id="A0A0A9GPY0"/>
<reference evidence="1" key="2">
    <citation type="journal article" date="2015" name="Data Brief">
        <title>Shoot transcriptome of the giant reed, Arundo donax.</title>
        <authorList>
            <person name="Barrero R.A."/>
            <person name="Guerrero F.D."/>
            <person name="Moolhuijzen P."/>
            <person name="Goolsby J.A."/>
            <person name="Tidwell J."/>
            <person name="Bellgard S.E."/>
            <person name="Bellgard M.I."/>
        </authorList>
    </citation>
    <scope>NUCLEOTIDE SEQUENCE</scope>
    <source>
        <tissue evidence="1">Shoot tissue taken approximately 20 cm above the soil surface</tissue>
    </source>
</reference>